<dbReference type="Pfam" id="PF07786">
    <property type="entry name" value="HGSNAT_cat"/>
    <property type="match status" value="1"/>
</dbReference>
<protein>
    <submittedName>
        <fullName evidence="3">Predicted membrane protein</fullName>
    </submittedName>
</protein>
<dbReference type="InterPro" id="IPR012429">
    <property type="entry name" value="HGSNAT_cat"/>
</dbReference>
<dbReference type="AlphaFoldDB" id="A0A376BTU0"/>
<sequence>MNDKVLTQRLLAIDALRGLVIIIMMLDHVRETIYLHMQVGDPVNVATVEPALFFSRILAHLCAPVFVFLTGLSAYLYHQKAQDLADTRKFLLKRGFFLVLLEVTVINFAWTGQLLPEKVFLQVIWAIGLSMIALSLLIGLPRKVLWILSAAIIFGHNLLDSIDFSQSDNPFKYIWFILHDRSWIVITDTFKMRTSYPVLPWIGIITFGWLMGRWFTRDTLPEIRRSLLLKLASGGLISFFVIRAINVYGDKPWQQMETGLQTFMSFVNITKYPPSLMFILLTLSLGLFLLMFLEKNQHKSWITFLTTYGSVPMFFYVLHLYVLKVIYLILVAMFGKNKGDYFGVDSVFTLWVVTAILVVVLYPIIKKFSQFKHSHKHIAILKYF</sequence>
<dbReference type="PANTHER" id="PTHR40407">
    <property type="entry name" value="MEMBRANE PROTEIN-LIKE PROTEIN"/>
    <property type="match status" value="1"/>
</dbReference>
<accession>A0A376BTU0</accession>
<feature type="transmembrane region" description="Helical" evidence="1">
    <location>
        <begin position="347"/>
        <end position="365"/>
    </location>
</feature>
<feature type="domain" description="Heparan-alpha-glucosaminide N-acetyltransferase catalytic" evidence="2">
    <location>
        <begin position="9"/>
        <end position="220"/>
    </location>
</feature>
<evidence type="ECO:0000256" key="1">
    <source>
        <dbReference type="SAM" id="Phobius"/>
    </source>
</evidence>
<dbReference type="STRING" id="1120980.GCA_000745955_01468"/>
<dbReference type="Proteomes" id="UP000254209">
    <property type="component" value="Unassembled WGS sequence"/>
</dbReference>
<dbReference type="RefSeq" id="WP_034293156.1">
    <property type="nucleotide sequence ID" value="NZ_CP091519.2"/>
</dbReference>
<feature type="transmembrane region" description="Helical" evidence="1">
    <location>
        <begin position="198"/>
        <end position="215"/>
    </location>
</feature>
<reference evidence="3 4" key="1">
    <citation type="submission" date="2018-06" db="EMBL/GenBank/DDBJ databases">
        <authorList>
            <consortium name="Pathogen Informatics"/>
            <person name="Doyle S."/>
        </authorList>
    </citation>
    <scope>NUCLEOTIDE SEQUENCE [LARGE SCALE GENOMIC DNA]</scope>
    <source>
        <strain evidence="3 4">NCTC10283</strain>
    </source>
</reference>
<proteinExistence type="predicted"/>
<feature type="transmembrane region" description="Helical" evidence="1">
    <location>
        <begin position="119"/>
        <end position="137"/>
    </location>
</feature>
<keyword evidence="1" id="KW-1133">Transmembrane helix</keyword>
<gene>
    <name evidence="3" type="ORF">NCTC10283_01739</name>
</gene>
<dbReference type="EMBL" id="UFSO01000003">
    <property type="protein sequence ID" value="SSY80185.1"/>
    <property type="molecule type" value="Genomic_DNA"/>
</dbReference>
<keyword evidence="1" id="KW-0472">Membrane</keyword>
<evidence type="ECO:0000259" key="2">
    <source>
        <dbReference type="Pfam" id="PF07786"/>
    </source>
</evidence>
<feature type="transmembrane region" description="Helical" evidence="1">
    <location>
        <begin position="144"/>
        <end position="162"/>
    </location>
</feature>
<feature type="transmembrane region" description="Helical" evidence="1">
    <location>
        <begin position="227"/>
        <end position="248"/>
    </location>
</feature>
<feature type="transmembrane region" description="Helical" evidence="1">
    <location>
        <begin position="90"/>
        <end position="113"/>
    </location>
</feature>
<feature type="transmembrane region" description="Helical" evidence="1">
    <location>
        <begin position="57"/>
        <end position="78"/>
    </location>
</feature>
<feature type="transmembrane region" description="Helical" evidence="1">
    <location>
        <begin position="272"/>
        <end position="293"/>
    </location>
</feature>
<keyword evidence="4" id="KW-1185">Reference proteome</keyword>
<organism evidence="3 4">
    <name type="scientific">Alysiella crassa</name>
    <dbReference type="NCBI Taxonomy" id="153491"/>
    <lineage>
        <taxon>Bacteria</taxon>
        <taxon>Pseudomonadati</taxon>
        <taxon>Pseudomonadota</taxon>
        <taxon>Betaproteobacteria</taxon>
        <taxon>Neisseriales</taxon>
        <taxon>Neisseriaceae</taxon>
        <taxon>Alysiella</taxon>
    </lineage>
</organism>
<dbReference type="PANTHER" id="PTHR40407:SF1">
    <property type="entry name" value="HEPARAN-ALPHA-GLUCOSAMINIDE N-ACETYLTRANSFERASE CATALYTIC DOMAIN-CONTAINING PROTEIN"/>
    <property type="match status" value="1"/>
</dbReference>
<name>A0A376BTU0_9NEIS</name>
<evidence type="ECO:0000313" key="4">
    <source>
        <dbReference type="Proteomes" id="UP000254209"/>
    </source>
</evidence>
<dbReference type="OrthoDB" id="508112at2"/>
<keyword evidence="1" id="KW-0812">Transmembrane</keyword>
<evidence type="ECO:0000313" key="3">
    <source>
        <dbReference type="EMBL" id="SSY80185.1"/>
    </source>
</evidence>